<feature type="transmembrane region" description="Helical" evidence="1">
    <location>
        <begin position="5"/>
        <end position="22"/>
    </location>
</feature>
<accession>A0A917FCD6</accession>
<keyword evidence="1" id="KW-0812">Transmembrane</keyword>
<reference evidence="2" key="1">
    <citation type="journal article" date="2014" name="Int. J. Syst. Evol. Microbiol.">
        <title>Complete genome sequence of Corynebacterium casei LMG S-19264T (=DSM 44701T), isolated from a smear-ripened cheese.</title>
        <authorList>
            <consortium name="US DOE Joint Genome Institute (JGI-PGF)"/>
            <person name="Walter F."/>
            <person name="Albersmeier A."/>
            <person name="Kalinowski J."/>
            <person name="Ruckert C."/>
        </authorList>
    </citation>
    <scope>NUCLEOTIDE SEQUENCE</scope>
    <source>
        <strain evidence="2">CCM 7897</strain>
    </source>
</reference>
<feature type="transmembrane region" description="Helical" evidence="1">
    <location>
        <begin position="42"/>
        <end position="62"/>
    </location>
</feature>
<keyword evidence="3" id="KW-1185">Reference proteome</keyword>
<proteinExistence type="predicted"/>
<evidence type="ECO:0000256" key="1">
    <source>
        <dbReference type="SAM" id="Phobius"/>
    </source>
</evidence>
<feature type="transmembrane region" description="Helical" evidence="1">
    <location>
        <begin position="99"/>
        <end position="120"/>
    </location>
</feature>
<protein>
    <recommendedName>
        <fullName evidence="4">Transmembrane protein</fullName>
    </recommendedName>
</protein>
<dbReference type="Proteomes" id="UP000606044">
    <property type="component" value="Unassembled WGS sequence"/>
</dbReference>
<dbReference type="EMBL" id="BMCT01000003">
    <property type="protein sequence ID" value="GGF64594.1"/>
    <property type="molecule type" value="Genomic_DNA"/>
</dbReference>
<dbReference type="RefSeq" id="WP_188579064.1">
    <property type="nucleotide sequence ID" value="NZ_BMCT01000003.1"/>
</dbReference>
<evidence type="ECO:0008006" key="4">
    <source>
        <dbReference type="Google" id="ProtNLM"/>
    </source>
</evidence>
<comment type="caution">
    <text evidence="2">The sequence shown here is derived from an EMBL/GenBank/DDBJ whole genome shotgun (WGS) entry which is preliminary data.</text>
</comment>
<sequence>MLTPIPLLIVPFAIYNILSFITPGLDWRGTLGTFTLPSGSTWTLELGAAFIAFSLLVLFFELIKATKISSRSIIDHMLSLLLLIAGVVEFLMVPQAASSVFALLVCIMLLDVMTGFSVSIRVAQRDVAITPPQA</sequence>
<reference evidence="2" key="2">
    <citation type="submission" date="2020-09" db="EMBL/GenBank/DDBJ databases">
        <authorList>
            <person name="Sun Q."/>
            <person name="Sedlacek I."/>
        </authorList>
    </citation>
    <scope>NUCLEOTIDE SEQUENCE</scope>
    <source>
        <strain evidence="2">CCM 7897</strain>
    </source>
</reference>
<gene>
    <name evidence="2" type="ORF">GCM10007301_25470</name>
</gene>
<evidence type="ECO:0000313" key="2">
    <source>
        <dbReference type="EMBL" id="GGF64594.1"/>
    </source>
</evidence>
<evidence type="ECO:0000313" key="3">
    <source>
        <dbReference type="Proteomes" id="UP000606044"/>
    </source>
</evidence>
<keyword evidence="1" id="KW-0472">Membrane</keyword>
<keyword evidence="1" id="KW-1133">Transmembrane helix</keyword>
<name>A0A917FCD6_9HYPH</name>
<organism evidence="2 3">
    <name type="scientific">Azorhizobium oxalatiphilum</name>
    <dbReference type="NCBI Taxonomy" id="980631"/>
    <lineage>
        <taxon>Bacteria</taxon>
        <taxon>Pseudomonadati</taxon>
        <taxon>Pseudomonadota</taxon>
        <taxon>Alphaproteobacteria</taxon>
        <taxon>Hyphomicrobiales</taxon>
        <taxon>Xanthobacteraceae</taxon>
        <taxon>Azorhizobium</taxon>
    </lineage>
</organism>
<dbReference type="AlphaFoldDB" id="A0A917FCD6"/>
<feature type="transmembrane region" description="Helical" evidence="1">
    <location>
        <begin position="74"/>
        <end position="93"/>
    </location>
</feature>